<reference evidence="1 2" key="1">
    <citation type="submission" date="2015-07" db="EMBL/GenBank/DDBJ databases">
        <title>The genome of Pseudoloma neurophilia, a relevant intracellular parasite of the zebrafish.</title>
        <authorList>
            <person name="Ndikumana S."/>
            <person name="Pelin A."/>
            <person name="Sanders J."/>
            <person name="Corradi N."/>
        </authorList>
    </citation>
    <scope>NUCLEOTIDE SEQUENCE [LARGE SCALE GENOMIC DNA]</scope>
    <source>
        <strain evidence="1 2">MK1</strain>
    </source>
</reference>
<protein>
    <submittedName>
        <fullName evidence="1">Pol polyprotein</fullName>
    </submittedName>
</protein>
<keyword evidence="2" id="KW-1185">Reference proteome</keyword>
<proteinExistence type="predicted"/>
<sequence length="190" mass="22116">MSNSLKTYLQEENIKQKICSAHTPTGNFLSEKINFDIVTVLKIYKNWCLKMVIRNRINLLYNPNLKETPLAVLLFRKGEKFHIGSNENISNKNRKVHTYKINDNVLLKNFNRCSKLDSNFIGPFVITKIIDSNRIEITDSSDNKIIHNIKNIKPFRAKLPFVEKREDVVSNTVSDNHEINSETDCLRNKH</sequence>
<accession>A0A0R0M8C8</accession>
<gene>
    <name evidence="1" type="ORF">M153_2030004303</name>
</gene>
<dbReference type="EMBL" id="LGUB01000054">
    <property type="protein sequence ID" value="KRH94587.1"/>
    <property type="molecule type" value="Genomic_DNA"/>
</dbReference>
<name>A0A0R0M8C8_9MICR</name>
<dbReference type="VEuPathDB" id="MicrosporidiaDB:M153_2030004303"/>
<evidence type="ECO:0000313" key="2">
    <source>
        <dbReference type="Proteomes" id="UP000051530"/>
    </source>
</evidence>
<dbReference type="AlphaFoldDB" id="A0A0R0M8C8"/>
<organism evidence="1 2">
    <name type="scientific">Pseudoloma neurophilia</name>
    <dbReference type="NCBI Taxonomy" id="146866"/>
    <lineage>
        <taxon>Eukaryota</taxon>
        <taxon>Fungi</taxon>
        <taxon>Fungi incertae sedis</taxon>
        <taxon>Microsporidia</taxon>
        <taxon>Pseudoloma</taxon>
    </lineage>
</organism>
<comment type="caution">
    <text evidence="1">The sequence shown here is derived from an EMBL/GenBank/DDBJ whole genome shotgun (WGS) entry which is preliminary data.</text>
</comment>
<evidence type="ECO:0000313" key="1">
    <source>
        <dbReference type="EMBL" id="KRH94587.1"/>
    </source>
</evidence>
<dbReference type="Proteomes" id="UP000051530">
    <property type="component" value="Unassembled WGS sequence"/>
</dbReference>